<dbReference type="NCBIfam" id="NF033749">
    <property type="entry name" value="bact_hemeryth"/>
    <property type="match status" value="1"/>
</dbReference>
<comment type="caution">
    <text evidence="5">The sequence shown here is derived from an EMBL/GenBank/DDBJ whole genome shotgun (WGS) entry which is preliminary data.</text>
</comment>
<accession>A0A2N3PZU2</accession>
<dbReference type="PROSITE" id="PS50042">
    <property type="entry name" value="CNMP_BINDING_3"/>
    <property type="match status" value="2"/>
</dbReference>
<dbReference type="NCBIfam" id="TIGR02481">
    <property type="entry name" value="hemeryth_dom"/>
    <property type="match status" value="1"/>
</dbReference>
<dbReference type="EMBL" id="PIUM01000003">
    <property type="protein sequence ID" value="PKU25918.1"/>
    <property type="molecule type" value="Genomic_DNA"/>
</dbReference>
<keyword evidence="6" id="KW-1185">Reference proteome</keyword>
<gene>
    <name evidence="5" type="ORF">CWS72_05045</name>
</gene>
<dbReference type="Gene3D" id="3.60.15.10">
    <property type="entry name" value="Ribonuclease Z/Hydroxyacylglutathione hydrolase-like"/>
    <property type="match status" value="1"/>
</dbReference>
<dbReference type="Pfam" id="PF23023">
    <property type="entry name" value="Anti-Pycsar_Apyc1"/>
    <property type="match status" value="1"/>
</dbReference>
<dbReference type="InterPro" id="IPR018490">
    <property type="entry name" value="cNMP-bd_dom_sf"/>
</dbReference>
<dbReference type="CDD" id="cd12107">
    <property type="entry name" value="Hemerythrin"/>
    <property type="match status" value="1"/>
</dbReference>
<evidence type="ECO:0000256" key="3">
    <source>
        <dbReference type="ARBA" id="ARBA00023004"/>
    </source>
</evidence>
<dbReference type="SUPFAM" id="SSF56281">
    <property type="entry name" value="Metallo-hydrolase/oxidoreductase"/>
    <property type="match status" value="1"/>
</dbReference>
<evidence type="ECO:0000313" key="5">
    <source>
        <dbReference type="EMBL" id="PKU25918.1"/>
    </source>
</evidence>
<organism evidence="5 6">
    <name type="scientific">Telmatospirillum siberiense</name>
    <dbReference type="NCBI Taxonomy" id="382514"/>
    <lineage>
        <taxon>Bacteria</taxon>
        <taxon>Pseudomonadati</taxon>
        <taxon>Pseudomonadota</taxon>
        <taxon>Alphaproteobacteria</taxon>
        <taxon>Rhodospirillales</taxon>
        <taxon>Rhodospirillaceae</taxon>
        <taxon>Telmatospirillum</taxon>
    </lineage>
</organism>
<feature type="domain" description="Cyclic nucleotide-binding" evidence="4">
    <location>
        <begin position="519"/>
        <end position="591"/>
    </location>
</feature>
<protein>
    <submittedName>
        <fullName evidence="5">Cyclic nucleotide-binding protein</fullName>
    </submittedName>
</protein>
<name>A0A2N3PZU2_9PROT</name>
<dbReference type="Pfam" id="PF00027">
    <property type="entry name" value="cNMP_binding"/>
    <property type="match status" value="1"/>
</dbReference>
<dbReference type="RefSeq" id="WP_101249463.1">
    <property type="nucleotide sequence ID" value="NZ_PIUM01000003.1"/>
</dbReference>
<dbReference type="InterPro" id="IPR012827">
    <property type="entry name" value="Hemerythrin_metal-bd"/>
</dbReference>
<dbReference type="Gene3D" id="1.20.120.50">
    <property type="entry name" value="Hemerythrin-like"/>
    <property type="match status" value="1"/>
</dbReference>
<dbReference type="InterPro" id="IPR012312">
    <property type="entry name" value="Hemerythrin-like"/>
</dbReference>
<dbReference type="InterPro" id="IPR036866">
    <property type="entry name" value="RibonucZ/Hydroxyglut_hydro"/>
</dbReference>
<dbReference type="AlphaFoldDB" id="A0A2N3PZU2"/>
<dbReference type="InterPro" id="IPR014710">
    <property type="entry name" value="RmlC-like_jellyroll"/>
</dbReference>
<evidence type="ECO:0000259" key="4">
    <source>
        <dbReference type="PROSITE" id="PS50042"/>
    </source>
</evidence>
<dbReference type="SUPFAM" id="SSF51206">
    <property type="entry name" value="cAMP-binding domain-like"/>
    <property type="match status" value="2"/>
</dbReference>
<dbReference type="InterPro" id="IPR050669">
    <property type="entry name" value="Hemerythrin"/>
</dbReference>
<dbReference type="InterPro" id="IPR000595">
    <property type="entry name" value="cNMP-bd_dom"/>
</dbReference>
<sequence length="870" mass="97335">MARLRKVHVTTGVAWVEAPDVGLQVLCGCPADAVKHLMRRGLIVQTERDGVAFETGPNAILLSDVMLQNGGFCNLAEFPVLQMLYRQGAILPGHPNNRGEKPVLIGLREQVESQLHYIYRGNYGLVSREEIISTGIAPDLADEMMAMKLKFAFGKIRHPRELLDTILLDGYPVTLKGGVTLRRLGLNIFEFQLDGESVTVDLNLPAGVSYAPPYTLGAHRVDRGYFSVIHSGEGDGWDPDRPTMASVLIFQGRIYLIDAGPNVQHSLTALGIGINEIEGVFHTHCHDDHFAGLTSLLRADRRIKYYATPLVRSSVMKKLSALLSVEEDSFADYFDVQDLVFDHWNDINGLEVMPLFSPHPVETNLFVFRSLWEEGYRSYAHFADIVSLDVLGGMRRKPGENGISQWFYEKIAADYAMPAEIKKLDIGGGLIHGKAEDFRNDPSGKIILTHTAKPLSVSEKEIGSGAPFGMVDEIIPGNHDYVWRNAYDWLRTYFPDTAHHELRVLLNSPLVAVNAESILVREGEPVTSVYLVITGTVEMFEAGSPVNGLLSAGAMLGEVAGIDGSPARKTYRAASFVQALKMSVGLYREFIKRNGLMSDVMALDERRNFLRSTWLCAEALTETSLNRLAKDMPLLTFDAGKYVDPLGCLALVKNGAAELTIGGEVVETLGPGNFFGEEGAIFSNPAIFRVRAATPLEVYLTAASVVRDVPVMRWKLMESHERRMHACVTDGSRKESPGSRWRDEYSVNIQRIDTHHKNLLIRANTLYMAASQGRVHHEILESLGFLVDYARFHFREEEQLMERYGCGDIETHRHKHRRLLEQVFEMQRRFEEGGSMNDKEIASLLRDWVLGHVLTEDRHFAQVLNERGIY</sequence>
<dbReference type="Gene3D" id="2.60.120.10">
    <property type="entry name" value="Jelly Rolls"/>
    <property type="match status" value="2"/>
</dbReference>
<feature type="domain" description="Cyclic nucleotide-binding" evidence="4">
    <location>
        <begin position="651"/>
        <end position="699"/>
    </location>
</feature>
<dbReference type="OrthoDB" id="9800940at2"/>
<evidence type="ECO:0000313" key="6">
    <source>
        <dbReference type="Proteomes" id="UP000233293"/>
    </source>
</evidence>
<reference evidence="6" key="1">
    <citation type="submission" date="2017-12" db="EMBL/GenBank/DDBJ databases">
        <title>Draft genome sequence of Telmatospirillum siberiense 26-4b1T, an acidotolerant peatland alphaproteobacterium potentially involved in sulfur cycling.</title>
        <authorList>
            <person name="Hausmann B."/>
            <person name="Pjevac P."/>
            <person name="Schreck K."/>
            <person name="Herbold C.W."/>
            <person name="Daims H."/>
            <person name="Wagner M."/>
            <person name="Pester M."/>
            <person name="Loy A."/>
        </authorList>
    </citation>
    <scope>NUCLEOTIDE SEQUENCE [LARGE SCALE GENOMIC DNA]</scope>
    <source>
        <strain evidence="6">26-4b1</strain>
    </source>
</reference>
<dbReference type="SUPFAM" id="SSF47188">
    <property type="entry name" value="Hemerythrin-like"/>
    <property type="match status" value="1"/>
</dbReference>
<dbReference type="PANTHER" id="PTHR37164">
    <property type="entry name" value="BACTERIOHEMERYTHRIN"/>
    <property type="match status" value="1"/>
</dbReference>
<dbReference type="SMART" id="SM00100">
    <property type="entry name" value="cNMP"/>
    <property type="match status" value="2"/>
</dbReference>
<dbReference type="Proteomes" id="UP000233293">
    <property type="component" value="Unassembled WGS sequence"/>
</dbReference>
<evidence type="ECO:0000256" key="1">
    <source>
        <dbReference type="ARBA" id="ARBA00010587"/>
    </source>
</evidence>
<dbReference type="GO" id="GO:0046872">
    <property type="term" value="F:metal ion binding"/>
    <property type="evidence" value="ECO:0007669"/>
    <property type="project" value="UniProtKB-KW"/>
</dbReference>
<keyword evidence="2" id="KW-0479">Metal-binding</keyword>
<comment type="similarity">
    <text evidence="1">Belongs to the hemerythrin family.</text>
</comment>
<evidence type="ECO:0000256" key="2">
    <source>
        <dbReference type="ARBA" id="ARBA00022723"/>
    </source>
</evidence>
<dbReference type="PANTHER" id="PTHR37164:SF1">
    <property type="entry name" value="BACTERIOHEMERYTHRIN"/>
    <property type="match status" value="1"/>
</dbReference>
<dbReference type="CDD" id="cd00038">
    <property type="entry name" value="CAP_ED"/>
    <property type="match status" value="2"/>
</dbReference>
<dbReference type="Pfam" id="PF01814">
    <property type="entry name" value="Hemerythrin"/>
    <property type="match status" value="1"/>
</dbReference>
<proteinExistence type="inferred from homology"/>
<dbReference type="InterPro" id="IPR035938">
    <property type="entry name" value="Hemerythrin-like_sf"/>
</dbReference>
<keyword evidence="3" id="KW-0408">Iron</keyword>